<dbReference type="HOGENOM" id="CLU_040078_1_0_5"/>
<dbReference type="GO" id="GO:0044594">
    <property type="term" value="F:17-beta-hydroxysteroid dehydrogenase (NAD+) activity"/>
    <property type="evidence" value="ECO:0007669"/>
    <property type="project" value="TreeGrafter"/>
</dbReference>
<dbReference type="SUPFAM" id="SSF54637">
    <property type="entry name" value="Thioesterase/thiol ester dehydrase-isomerase"/>
    <property type="match status" value="2"/>
</dbReference>
<dbReference type="CDD" id="cd03448">
    <property type="entry name" value="HDE_HSD"/>
    <property type="match status" value="1"/>
</dbReference>
<dbReference type="InterPro" id="IPR054357">
    <property type="entry name" value="MFE-2_N"/>
</dbReference>
<dbReference type="PANTHER" id="PTHR13078">
    <property type="entry name" value="PEROXISOMAL MULTIFUNCTIONAL ENZYME TYPE 2-RELATED"/>
    <property type="match status" value="1"/>
</dbReference>
<evidence type="ECO:0000259" key="1">
    <source>
        <dbReference type="Pfam" id="PF01575"/>
    </source>
</evidence>
<dbReference type="Proteomes" id="UP000002931">
    <property type="component" value="Unassembled WGS sequence"/>
</dbReference>
<dbReference type="Gene3D" id="3.10.129.10">
    <property type="entry name" value="Hotdog Thioesterase"/>
    <property type="match status" value="1"/>
</dbReference>
<dbReference type="EMBL" id="AAMT01000024">
    <property type="protein sequence ID" value="EAQ10801.1"/>
    <property type="molecule type" value="Genomic_DNA"/>
</dbReference>
<feature type="domain" description="Peroxisomal multifunctional enzyme type 2-like N-terminal" evidence="2">
    <location>
        <begin position="18"/>
        <end position="143"/>
    </location>
</feature>
<comment type="caution">
    <text evidence="3">The sequence shown here is derived from an EMBL/GenBank/DDBJ whole genome shotgun (WGS) entry which is preliminary data.</text>
</comment>
<evidence type="ECO:0000259" key="2">
    <source>
        <dbReference type="Pfam" id="PF22622"/>
    </source>
</evidence>
<dbReference type="eggNOG" id="COG2030">
    <property type="taxonomic scope" value="Bacteria"/>
</dbReference>
<keyword evidence="4" id="KW-1185">Reference proteome</keyword>
<accession>A3VLM4</accession>
<dbReference type="InterPro" id="IPR029069">
    <property type="entry name" value="HotDog_dom_sf"/>
</dbReference>
<sequence>MPLNEDRVRNYAFPSPRFEVTEKDAMLYALGLGIGSDPLDPRQLRHVYEQDLVVFPTMPVVLGSPGLWFADAGLDFRKLVHGSQTLQMERPVPLGAQLVSRSKVVGLYDKGADKGAVVDVERVIASDDGTVVSRLVSTYVLRGDGGFGGEAPPRDGWTRPERAPEADIVLPTLPQAALIYRLSGDMNPLHADPERAKAVGFPRPILHGLCTFGMMGRAVIEAFSPDDPGALKSISGRFTRPVYPSDTLSVSLWKDDAGILFEARTDADTVVFTGGRATAR</sequence>
<reference evidence="3 4" key="1">
    <citation type="journal article" date="2010" name="J. Bacteriol.">
        <title>Genome sequences of Pelagibaca bermudensis HTCC2601T and Maritimibacter alkaliphilus HTCC2654T, the type strains of two marine Roseobacter genera.</title>
        <authorList>
            <person name="Thrash J.C."/>
            <person name="Cho J.C."/>
            <person name="Ferriera S."/>
            <person name="Johnson J."/>
            <person name="Vergin K.L."/>
            <person name="Giovannoni S.J."/>
        </authorList>
    </citation>
    <scope>NUCLEOTIDE SEQUENCE [LARGE SCALE GENOMIC DNA]</scope>
    <source>
        <strain evidence="3 4">HTCC2654</strain>
    </source>
</reference>
<dbReference type="AlphaFoldDB" id="A3VLM4"/>
<dbReference type="Pfam" id="PF01575">
    <property type="entry name" value="MaoC_dehydratas"/>
    <property type="match status" value="1"/>
</dbReference>
<dbReference type="OrthoDB" id="5522043at2"/>
<dbReference type="PANTHER" id="PTHR13078:SF56">
    <property type="entry name" value="PEROXISOMAL MULTIFUNCTIONAL ENZYME TYPE 2"/>
    <property type="match status" value="1"/>
</dbReference>
<proteinExistence type="predicted"/>
<feature type="domain" description="MaoC-like" evidence="1">
    <location>
        <begin position="159"/>
        <end position="263"/>
    </location>
</feature>
<dbReference type="GO" id="GO:0006635">
    <property type="term" value="P:fatty acid beta-oxidation"/>
    <property type="evidence" value="ECO:0007669"/>
    <property type="project" value="TreeGrafter"/>
</dbReference>
<dbReference type="Pfam" id="PF22622">
    <property type="entry name" value="MFE-2_hydrat-2_N"/>
    <property type="match status" value="1"/>
</dbReference>
<dbReference type="InterPro" id="IPR002539">
    <property type="entry name" value="MaoC-like_dom"/>
</dbReference>
<dbReference type="GO" id="GO:0004300">
    <property type="term" value="F:enoyl-CoA hydratase activity"/>
    <property type="evidence" value="ECO:0007669"/>
    <property type="project" value="TreeGrafter"/>
</dbReference>
<dbReference type="RefSeq" id="WP_008335882.1">
    <property type="nucleotide sequence ID" value="NZ_CH902580.1"/>
</dbReference>
<protein>
    <submittedName>
        <fullName evidence="3">Putative (R)-specific enoyl-CoA hydratase</fullName>
    </submittedName>
</protein>
<organism evidence="3 4">
    <name type="scientific">Maritimibacter alkaliphilus HTCC2654</name>
    <dbReference type="NCBI Taxonomy" id="314271"/>
    <lineage>
        <taxon>Bacteria</taxon>
        <taxon>Pseudomonadati</taxon>
        <taxon>Pseudomonadota</taxon>
        <taxon>Alphaproteobacteria</taxon>
        <taxon>Rhodobacterales</taxon>
        <taxon>Roseobacteraceae</taxon>
        <taxon>Maritimibacter</taxon>
    </lineage>
</organism>
<dbReference type="GO" id="GO:0003857">
    <property type="term" value="F:(3S)-3-hydroxyacyl-CoA dehydrogenase (NAD+) activity"/>
    <property type="evidence" value="ECO:0007669"/>
    <property type="project" value="TreeGrafter"/>
</dbReference>
<evidence type="ECO:0000313" key="3">
    <source>
        <dbReference type="EMBL" id="EAQ10801.1"/>
    </source>
</evidence>
<evidence type="ECO:0000313" key="4">
    <source>
        <dbReference type="Proteomes" id="UP000002931"/>
    </source>
</evidence>
<dbReference type="STRING" id="314271.RB2654_21573"/>
<gene>
    <name evidence="3" type="ORF">RB2654_21573</name>
</gene>
<name>A3VLM4_9RHOB</name>